<keyword evidence="3 5" id="KW-0413">Isomerase</keyword>
<comment type="caution">
    <text evidence="9">The sequence shown here is derived from an EMBL/GenBank/DDBJ whole genome shotgun (WGS) entry which is preliminary data.</text>
</comment>
<organism evidence="9 10">
    <name type="scientific">Candidatus Corynebacterium gallistercoris</name>
    <dbReference type="NCBI Taxonomy" id="2838530"/>
    <lineage>
        <taxon>Bacteria</taxon>
        <taxon>Bacillati</taxon>
        <taxon>Actinomycetota</taxon>
        <taxon>Actinomycetes</taxon>
        <taxon>Mycobacteriales</taxon>
        <taxon>Corynebacteriaceae</taxon>
        <taxon>Corynebacterium</taxon>
    </lineage>
</organism>
<feature type="binding site" evidence="5 7">
    <location>
        <position position="334"/>
    </location>
    <ligand>
        <name>substrate</name>
    </ligand>
</feature>
<dbReference type="InterPro" id="IPR029066">
    <property type="entry name" value="PLP-binding_barrel"/>
</dbReference>
<dbReference type="EMBL" id="DXFZ01000117">
    <property type="protein sequence ID" value="HIW96797.1"/>
    <property type="molecule type" value="Genomic_DNA"/>
</dbReference>
<dbReference type="InterPro" id="IPR027417">
    <property type="entry name" value="P-loop_NTPase"/>
</dbReference>
<comment type="cofactor">
    <cofactor evidence="1 5 6">
        <name>pyridoxal 5'-phosphate</name>
        <dbReference type="ChEBI" id="CHEBI:597326"/>
    </cofactor>
</comment>
<evidence type="ECO:0000313" key="9">
    <source>
        <dbReference type="EMBL" id="HIW96797.1"/>
    </source>
</evidence>
<dbReference type="GO" id="GO:0005829">
    <property type="term" value="C:cytosol"/>
    <property type="evidence" value="ECO:0007669"/>
    <property type="project" value="TreeGrafter"/>
</dbReference>
<comment type="function">
    <text evidence="4">Required for the formation of a threonylcarbamoyl group on adenosine at position 37 (t(6)A37) in tRNAs that read codons beginning with adenine. Is involved in the transfer of the threonylcarbamoyl moiety of threonylcarbamoyl-AMP (TC-AMP) to the N6 group of A37, together with TsaD and TsaB. TsaE seems to play an indirect role in the t(6)A biosynthesis pathway, possibly in regulating the core enzymatic function of TsaD.</text>
</comment>
<dbReference type="InterPro" id="IPR000821">
    <property type="entry name" value="Ala_racemase"/>
</dbReference>
<evidence type="ECO:0000256" key="7">
    <source>
        <dbReference type="PIRSR" id="PIRSR600821-52"/>
    </source>
</evidence>
<dbReference type="PANTHER" id="PTHR30511:SF0">
    <property type="entry name" value="ALANINE RACEMASE, CATABOLIC-RELATED"/>
    <property type="match status" value="1"/>
</dbReference>
<dbReference type="Gene3D" id="2.40.37.10">
    <property type="entry name" value="Lyase, Ornithine Decarboxylase, Chain A, domain 1"/>
    <property type="match status" value="1"/>
</dbReference>
<dbReference type="InterPro" id="IPR009006">
    <property type="entry name" value="Ala_racemase/Decarboxylase_C"/>
</dbReference>
<feature type="binding site" evidence="5 7">
    <location>
        <position position="155"/>
    </location>
    <ligand>
        <name>substrate</name>
    </ligand>
</feature>
<dbReference type="NCBIfam" id="TIGR00492">
    <property type="entry name" value="alr"/>
    <property type="match status" value="1"/>
</dbReference>
<dbReference type="SUPFAM" id="SSF51419">
    <property type="entry name" value="PLP-binding barrel"/>
    <property type="match status" value="1"/>
</dbReference>
<dbReference type="PRINTS" id="PR00992">
    <property type="entry name" value="ALARACEMASE"/>
</dbReference>
<dbReference type="SUPFAM" id="SSF50621">
    <property type="entry name" value="Alanine racemase C-terminal domain-like"/>
    <property type="match status" value="1"/>
</dbReference>
<comment type="function">
    <text evidence="5">Catalyzes the interconversion of L-alanine and D-alanine. May also act on other amino acids.</text>
</comment>
<dbReference type="HAMAP" id="MF_01201">
    <property type="entry name" value="Ala_racemase"/>
    <property type="match status" value="1"/>
</dbReference>
<evidence type="ECO:0000256" key="5">
    <source>
        <dbReference type="HAMAP-Rule" id="MF_01201"/>
    </source>
</evidence>
<reference evidence="9" key="2">
    <citation type="submission" date="2021-04" db="EMBL/GenBank/DDBJ databases">
        <authorList>
            <person name="Gilroy R."/>
        </authorList>
    </citation>
    <scope>NUCLEOTIDE SEQUENCE</scope>
    <source>
        <strain evidence="9">4376</strain>
    </source>
</reference>
<comment type="catalytic activity">
    <reaction evidence="5">
        <text>L-alanine = D-alanine</text>
        <dbReference type="Rhea" id="RHEA:20249"/>
        <dbReference type="ChEBI" id="CHEBI:57416"/>
        <dbReference type="ChEBI" id="CHEBI:57972"/>
        <dbReference type="EC" id="5.1.1.1"/>
    </reaction>
</comment>
<dbReference type="InterPro" id="IPR001608">
    <property type="entry name" value="Ala_racemase_N"/>
</dbReference>
<accession>A0A9D1RZU1</accession>
<dbReference type="GO" id="GO:0009252">
    <property type="term" value="P:peptidoglycan biosynthetic process"/>
    <property type="evidence" value="ECO:0007669"/>
    <property type="project" value="TreeGrafter"/>
</dbReference>
<reference evidence="9" key="1">
    <citation type="journal article" date="2021" name="PeerJ">
        <title>Extensive microbial diversity within the chicken gut microbiome revealed by metagenomics and culture.</title>
        <authorList>
            <person name="Gilroy R."/>
            <person name="Ravi A."/>
            <person name="Getino M."/>
            <person name="Pursley I."/>
            <person name="Horton D.L."/>
            <person name="Alikhan N.F."/>
            <person name="Baker D."/>
            <person name="Gharbi K."/>
            <person name="Hall N."/>
            <person name="Watson M."/>
            <person name="Adriaenssens E.M."/>
            <person name="Foster-Nyarko E."/>
            <person name="Jarju S."/>
            <person name="Secka A."/>
            <person name="Antonio M."/>
            <person name="Oren A."/>
            <person name="Chaudhuri R.R."/>
            <person name="La Ragione R."/>
            <person name="Hildebrand F."/>
            <person name="Pallen M.J."/>
        </authorList>
    </citation>
    <scope>NUCLEOTIDE SEQUENCE</scope>
    <source>
        <strain evidence="9">4376</strain>
    </source>
</reference>
<keyword evidence="2 5" id="KW-0663">Pyridoxal phosphate</keyword>
<feature type="modified residue" description="N6-(pyridoxal phosphate)lysine" evidence="5 6">
    <location>
        <position position="53"/>
    </location>
</feature>
<protein>
    <recommendedName>
        <fullName evidence="5">Alanine racemase</fullName>
        <ecNumber evidence="5">5.1.1.1</ecNumber>
    </recommendedName>
</protein>
<dbReference type="GO" id="GO:0008784">
    <property type="term" value="F:alanine racemase activity"/>
    <property type="evidence" value="ECO:0007669"/>
    <property type="project" value="UniProtKB-UniRule"/>
</dbReference>
<dbReference type="NCBIfam" id="TIGR00150">
    <property type="entry name" value="T6A_YjeE"/>
    <property type="match status" value="1"/>
</dbReference>
<evidence type="ECO:0000259" key="8">
    <source>
        <dbReference type="SMART" id="SM01005"/>
    </source>
</evidence>
<name>A0A9D1RZU1_9CORY</name>
<dbReference type="InterPro" id="IPR003442">
    <property type="entry name" value="T6A_TsaE"/>
</dbReference>
<evidence type="ECO:0000256" key="1">
    <source>
        <dbReference type="ARBA" id="ARBA00001933"/>
    </source>
</evidence>
<evidence type="ECO:0000313" key="10">
    <source>
        <dbReference type="Proteomes" id="UP000824189"/>
    </source>
</evidence>
<dbReference type="Pfam" id="PF02367">
    <property type="entry name" value="TsaE"/>
    <property type="match status" value="1"/>
</dbReference>
<feature type="domain" description="Alanine racemase C-terminal" evidence="8">
    <location>
        <begin position="265"/>
        <end position="396"/>
    </location>
</feature>
<dbReference type="EC" id="5.1.1.1" evidence="5"/>
<sequence length="575" mass="59981">MNSGIHPTAPESGYSPHTPQALAELTIDLSAIRHNVETFVRAAAPAKVMAVVKADAYNHGVEPVINAVLEAGAAQIGVATVGEALAVRSLPNCADVPLAAWMWFPGEDLTAAVERNIAVGIPSLAHARALVQHATGSAGGGPISAMLMVDTGLSRSGVSPAEWEETVQLLAANTDVVAVTGLMSHLSSADDVVGGDAPTTTQAERFQRAIDYCREQGLQVPVNHLANTPATLTRPDTHHEMVRPGVGIYGMDPVAQKTGADLRPAMTLRARVLTTRVVPAGEGVSYGLTWRAQEDTRTAVVAIGYADGIPRSASGNFAVTINGHSFPQVGRVCMDQIVVALGPADQPTPVPVEPGDWAIIFGEGGASADEFAAAAGTISYEILTLPRGPRVARRFIGAEEQVASVDLSAAGGTVVAKDAEQMRQLGRQIGEQVNAGTVVVLTGPLGAGKTTLTQGIAEGLGVRGRVQSPTFTIVRTHKPGQPGGPGMLHMDAYRLFGGRVAESVAPGESMGRDEVLDLLESLDIDADLDRAVVVAEWGQGVVEALSDSVVDVVIERSDAGDEHRTVTWAWNGRKN</sequence>
<dbReference type="PANTHER" id="PTHR30511">
    <property type="entry name" value="ALANINE RACEMASE"/>
    <property type="match status" value="1"/>
</dbReference>
<comment type="pathway">
    <text evidence="5">Amino-acid biosynthesis; D-alanine biosynthesis; D-alanine from L-alanine: step 1/1.</text>
</comment>
<evidence type="ECO:0000256" key="3">
    <source>
        <dbReference type="ARBA" id="ARBA00023235"/>
    </source>
</evidence>
<comment type="similarity">
    <text evidence="5">Belongs to the alanine racemase family.</text>
</comment>
<dbReference type="GO" id="GO:0030170">
    <property type="term" value="F:pyridoxal phosphate binding"/>
    <property type="evidence" value="ECO:0007669"/>
    <property type="project" value="UniProtKB-UniRule"/>
</dbReference>
<dbReference type="Pfam" id="PF01168">
    <property type="entry name" value="Ala_racemase_N"/>
    <property type="match status" value="1"/>
</dbReference>
<dbReference type="SMART" id="SM01005">
    <property type="entry name" value="Ala_racemase_C"/>
    <property type="match status" value="1"/>
</dbReference>
<feature type="active site" description="Proton acceptor; specific for D-alanine" evidence="5">
    <location>
        <position position="53"/>
    </location>
</feature>
<dbReference type="SUPFAM" id="SSF52540">
    <property type="entry name" value="P-loop containing nucleoside triphosphate hydrolases"/>
    <property type="match status" value="1"/>
</dbReference>
<dbReference type="GO" id="GO:0002949">
    <property type="term" value="P:tRNA threonylcarbamoyladenosine modification"/>
    <property type="evidence" value="ECO:0007669"/>
    <property type="project" value="InterPro"/>
</dbReference>
<dbReference type="InterPro" id="IPR011079">
    <property type="entry name" value="Ala_racemase_C"/>
</dbReference>
<evidence type="ECO:0000256" key="6">
    <source>
        <dbReference type="PIRSR" id="PIRSR600821-50"/>
    </source>
</evidence>
<dbReference type="Gene3D" id="3.40.50.300">
    <property type="entry name" value="P-loop containing nucleotide triphosphate hydrolases"/>
    <property type="match status" value="1"/>
</dbReference>
<evidence type="ECO:0000256" key="2">
    <source>
        <dbReference type="ARBA" id="ARBA00022898"/>
    </source>
</evidence>
<dbReference type="Gene3D" id="3.20.20.10">
    <property type="entry name" value="Alanine racemase"/>
    <property type="match status" value="1"/>
</dbReference>
<dbReference type="Proteomes" id="UP000824189">
    <property type="component" value="Unassembled WGS sequence"/>
</dbReference>
<dbReference type="Pfam" id="PF00842">
    <property type="entry name" value="Ala_racemase_C"/>
    <property type="match status" value="1"/>
</dbReference>
<evidence type="ECO:0000256" key="4">
    <source>
        <dbReference type="ARBA" id="ARBA00024908"/>
    </source>
</evidence>
<dbReference type="GO" id="GO:0030632">
    <property type="term" value="P:D-alanine biosynthetic process"/>
    <property type="evidence" value="ECO:0007669"/>
    <property type="project" value="UniProtKB-UniRule"/>
</dbReference>
<dbReference type="AlphaFoldDB" id="A0A9D1RZU1"/>
<proteinExistence type="inferred from homology"/>
<dbReference type="CDD" id="cd00430">
    <property type="entry name" value="PLPDE_III_AR"/>
    <property type="match status" value="1"/>
</dbReference>
<feature type="active site" description="Proton acceptor; specific for L-alanine" evidence="5">
    <location>
        <position position="286"/>
    </location>
</feature>
<gene>
    <name evidence="9" type="primary">alr</name>
    <name evidence="9" type="ORF">H9867_10035</name>
</gene>